<evidence type="ECO:0000256" key="4">
    <source>
        <dbReference type="ARBA" id="ARBA00023125"/>
    </source>
</evidence>
<dbReference type="GO" id="GO:0016987">
    <property type="term" value="F:sigma factor activity"/>
    <property type="evidence" value="ECO:0007669"/>
    <property type="project" value="UniProtKB-KW"/>
</dbReference>
<evidence type="ECO:0000259" key="7">
    <source>
        <dbReference type="Pfam" id="PF08281"/>
    </source>
</evidence>
<accession>A0A5C6D5Z3</accession>
<evidence type="ECO:0000256" key="3">
    <source>
        <dbReference type="ARBA" id="ARBA00023082"/>
    </source>
</evidence>
<comment type="similarity">
    <text evidence="1">Belongs to the sigma-70 factor family. ECF subfamily.</text>
</comment>
<evidence type="ECO:0000256" key="2">
    <source>
        <dbReference type="ARBA" id="ARBA00023015"/>
    </source>
</evidence>
<organism evidence="8 9">
    <name type="scientific">Bythopirellula polymerisocia</name>
    <dbReference type="NCBI Taxonomy" id="2528003"/>
    <lineage>
        <taxon>Bacteria</taxon>
        <taxon>Pseudomonadati</taxon>
        <taxon>Planctomycetota</taxon>
        <taxon>Planctomycetia</taxon>
        <taxon>Pirellulales</taxon>
        <taxon>Lacipirellulaceae</taxon>
        <taxon>Bythopirellula</taxon>
    </lineage>
</organism>
<protein>
    <submittedName>
        <fullName evidence="8">ECF RNA polymerase sigma-E factor</fullName>
    </submittedName>
</protein>
<keyword evidence="5" id="KW-0804">Transcription</keyword>
<dbReference type="GO" id="GO:0003677">
    <property type="term" value="F:DNA binding"/>
    <property type="evidence" value="ECO:0007669"/>
    <property type="project" value="UniProtKB-KW"/>
</dbReference>
<dbReference type="EMBL" id="SJPS01000001">
    <property type="protein sequence ID" value="TWU30289.1"/>
    <property type="molecule type" value="Genomic_DNA"/>
</dbReference>
<evidence type="ECO:0000259" key="6">
    <source>
        <dbReference type="Pfam" id="PF04542"/>
    </source>
</evidence>
<dbReference type="PANTHER" id="PTHR43133:SF8">
    <property type="entry name" value="RNA POLYMERASE SIGMA FACTOR HI_1459-RELATED"/>
    <property type="match status" value="1"/>
</dbReference>
<dbReference type="Pfam" id="PF04542">
    <property type="entry name" value="Sigma70_r2"/>
    <property type="match status" value="1"/>
</dbReference>
<evidence type="ECO:0000313" key="8">
    <source>
        <dbReference type="EMBL" id="TWU30289.1"/>
    </source>
</evidence>
<evidence type="ECO:0000256" key="5">
    <source>
        <dbReference type="ARBA" id="ARBA00023163"/>
    </source>
</evidence>
<dbReference type="Gene3D" id="1.10.1740.10">
    <property type="match status" value="1"/>
</dbReference>
<dbReference type="InterPro" id="IPR039425">
    <property type="entry name" value="RNA_pol_sigma-70-like"/>
</dbReference>
<dbReference type="InterPro" id="IPR014284">
    <property type="entry name" value="RNA_pol_sigma-70_dom"/>
</dbReference>
<name>A0A5C6D5Z3_9BACT</name>
<dbReference type="InterPro" id="IPR007627">
    <property type="entry name" value="RNA_pol_sigma70_r2"/>
</dbReference>
<dbReference type="SUPFAM" id="SSF88946">
    <property type="entry name" value="Sigma2 domain of RNA polymerase sigma factors"/>
    <property type="match status" value="1"/>
</dbReference>
<keyword evidence="4" id="KW-0238">DNA-binding</keyword>
<comment type="caution">
    <text evidence="8">The sequence shown here is derived from an EMBL/GenBank/DDBJ whole genome shotgun (WGS) entry which is preliminary data.</text>
</comment>
<dbReference type="Pfam" id="PF08281">
    <property type="entry name" value="Sigma70_r4_2"/>
    <property type="match status" value="1"/>
</dbReference>
<dbReference type="GO" id="GO:0006352">
    <property type="term" value="P:DNA-templated transcription initiation"/>
    <property type="evidence" value="ECO:0007669"/>
    <property type="project" value="InterPro"/>
</dbReference>
<dbReference type="CDD" id="cd06171">
    <property type="entry name" value="Sigma70_r4"/>
    <property type="match status" value="1"/>
</dbReference>
<dbReference type="InterPro" id="IPR036388">
    <property type="entry name" value="WH-like_DNA-bd_sf"/>
</dbReference>
<dbReference type="PANTHER" id="PTHR43133">
    <property type="entry name" value="RNA POLYMERASE ECF-TYPE SIGMA FACTO"/>
    <property type="match status" value="1"/>
</dbReference>
<evidence type="ECO:0000313" key="9">
    <source>
        <dbReference type="Proteomes" id="UP000318437"/>
    </source>
</evidence>
<keyword evidence="2" id="KW-0805">Transcription regulation</keyword>
<keyword evidence="9" id="KW-1185">Reference proteome</keyword>
<dbReference type="Proteomes" id="UP000318437">
    <property type="component" value="Unassembled WGS sequence"/>
</dbReference>
<dbReference type="NCBIfam" id="TIGR02937">
    <property type="entry name" value="sigma70-ECF"/>
    <property type="match status" value="1"/>
</dbReference>
<dbReference type="SUPFAM" id="SSF88659">
    <property type="entry name" value="Sigma3 and sigma4 domains of RNA polymerase sigma factors"/>
    <property type="match status" value="1"/>
</dbReference>
<dbReference type="InterPro" id="IPR013324">
    <property type="entry name" value="RNA_pol_sigma_r3/r4-like"/>
</dbReference>
<gene>
    <name evidence="8" type="primary">rpoE_3</name>
    <name evidence="8" type="ORF">Pla144_10750</name>
</gene>
<reference evidence="8 9" key="1">
    <citation type="submission" date="2019-02" db="EMBL/GenBank/DDBJ databases">
        <title>Deep-cultivation of Planctomycetes and their phenomic and genomic characterization uncovers novel biology.</title>
        <authorList>
            <person name="Wiegand S."/>
            <person name="Jogler M."/>
            <person name="Boedeker C."/>
            <person name="Pinto D."/>
            <person name="Vollmers J."/>
            <person name="Rivas-Marin E."/>
            <person name="Kohn T."/>
            <person name="Peeters S.H."/>
            <person name="Heuer A."/>
            <person name="Rast P."/>
            <person name="Oberbeckmann S."/>
            <person name="Bunk B."/>
            <person name="Jeske O."/>
            <person name="Meyerdierks A."/>
            <person name="Storesund J.E."/>
            <person name="Kallscheuer N."/>
            <person name="Luecker S."/>
            <person name="Lage O.M."/>
            <person name="Pohl T."/>
            <person name="Merkel B.J."/>
            <person name="Hornburger P."/>
            <person name="Mueller R.-W."/>
            <person name="Bruemmer F."/>
            <person name="Labrenz M."/>
            <person name="Spormann A.M."/>
            <person name="Op Den Camp H."/>
            <person name="Overmann J."/>
            <person name="Amann R."/>
            <person name="Jetten M.S.M."/>
            <person name="Mascher T."/>
            <person name="Medema M.H."/>
            <person name="Devos D.P."/>
            <person name="Kaster A.-K."/>
            <person name="Ovreas L."/>
            <person name="Rohde M."/>
            <person name="Galperin M.Y."/>
            <person name="Jogler C."/>
        </authorList>
    </citation>
    <scope>NUCLEOTIDE SEQUENCE [LARGE SCALE GENOMIC DNA]</scope>
    <source>
        <strain evidence="8 9">Pla144</strain>
    </source>
</reference>
<dbReference type="AlphaFoldDB" id="A0A5C6D5Z3"/>
<sequence>MNEPVDWPRVLVEHRRWLAIVLRARGIEAGAVEEVLQEVHAEALRSADRLRDPAKVAPWLYRIAVTCALLYRRRLGRRRRHEERYAAELSEPSSSAEPDPLDWLLAEEQQRIVREALTKLTSRDAELLLLKYTEDWSYRQLAEHLGVTTSAVEARLHRAREKLRRSLAQMAPEIVPR</sequence>
<dbReference type="Gene3D" id="1.10.10.10">
    <property type="entry name" value="Winged helix-like DNA-binding domain superfamily/Winged helix DNA-binding domain"/>
    <property type="match status" value="1"/>
</dbReference>
<proteinExistence type="inferred from homology"/>
<feature type="domain" description="RNA polymerase sigma factor 70 region 4 type 2" evidence="7">
    <location>
        <begin position="111"/>
        <end position="163"/>
    </location>
</feature>
<dbReference type="RefSeq" id="WP_146448397.1">
    <property type="nucleotide sequence ID" value="NZ_SJPS01000001.1"/>
</dbReference>
<dbReference type="InterPro" id="IPR013325">
    <property type="entry name" value="RNA_pol_sigma_r2"/>
</dbReference>
<feature type="domain" description="RNA polymerase sigma-70 region 2" evidence="6">
    <location>
        <begin position="13"/>
        <end position="77"/>
    </location>
</feature>
<dbReference type="OrthoDB" id="273655at2"/>
<dbReference type="InterPro" id="IPR013249">
    <property type="entry name" value="RNA_pol_sigma70_r4_t2"/>
</dbReference>
<evidence type="ECO:0000256" key="1">
    <source>
        <dbReference type="ARBA" id="ARBA00010641"/>
    </source>
</evidence>
<keyword evidence="3" id="KW-0731">Sigma factor</keyword>